<feature type="compositionally biased region" description="Basic residues" evidence="1">
    <location>
        <begin position="225"/>
        <end position="234"/>
    </location>
</feature>
<accession>A0A1I7PHZ8</accession>
<dbReference type="EMBL" id="CP016094">
    <property type="protein sequence ID" value="AOS43249.1"/>
    <property type="molecule type" value="Genomic_DNA"/>
</dbReference>
<keyword evidence="3" id="KW-1185">Reference proteome</keyword>
<feature type="compositionally biased region" description="Basic and acidic residues" evidence="1">
    <location>
        <begin position="240"/>
        <end position="249"/>
    </location>
</feature>
<organism evidence="2 3">
    <name type="scientific">Lacunisphaera limnophila</name>
    <dbReference type="NCBI Taxonomy" id="1838286"/>
    <lineage>
        <taxon>Bacteria</taxon>
        <taxon>Pseudomonadati</taxon>
        <taxon>Verrucomicrobiota</taxon>
        <taxon>Opitutia</taxon>
        <taxon>Opitutales</taxon>
        <taxon>Opitutaceae</taxon>
        <taxon>Lacunisphaera</taxon>
    </lineage>
</organism>
<reference evidence="2 3" key="1">
    <citation type="submission" date="2016-06" db="EMBL/GenBank/DDBJ databases">
        <title>Three novel species with peptidoglycan cell walls form the new genus Lacunisphaera gen. nov. in the family Opitutaceae of the verrucomicrobial subdivision 4.</title>
        <authorList>
            <person name="Rast P."/>
            <person name="Gloeckner I."/>
            <person name="Jogler M."/>
            <person name="Boedeker C."/>
            <person name="Jeske O."/>
            <person name="Wiegand S."/>
            <person name="Reinhardt R."/>
            <person name="Schumann P."/>
            <person name="Rohde M."/>
            <person name="Spring S."/>
            <person name="Gloeckner F.O."/>
            <person name="Jogler C."/>
        </authorList>
    </citation>
    <scope>NUCLEOTIDE SEQUENCE [LARGE SCALE GENOMIC DNA]</scope>
    <source>
        <strain evidence="2 3">IG16b</strain>
    </source>
</reference>
<evidence type="ECO:0000256" key="1">
    <source>
        <dbReference type="SAM" id="MobiDB-lite"/>
    </source>
</evidence>
<protein>
    <recommendedName>
        <fullName evidence="4">AsmA family protein</fullName>
    </recommendedName>
</protein>
<dbReference type="RefSeq" id="WP_069960623.1">
    <property type="nucleotide sequence ID" value="NZ_CP016094.1"/>
</dbReference>
<evidence type="ECO:0008006" key="4">
    <source>
        <dbReference type="Google" id="ProtNLM"/>
    </source>
</evidence>
<dbReference type="InterPro" id="IPR008023">
    <property type="entry name" value="DUF748"/>
</dbReference>
<proteinExistence type="predicted"/>
<dbReference type="AlphaFoldDB" id="A0A1I7PHZ8"/>
<dbReference type="STRING" id="1838286.Verru16b_00292"/>
<dbReference type="OrthoDB" id="196129at2"/>
<evidence type="ECO:0000313" key="2">
    <source>
        <dbReference type="EMBL" id="AOS43249.1"/>
    </source>
</evidence>
<sequence>MKKIILILGGGLLLVLVGGYVVAAFFLGSIVKSGVNNFGPKLTQTKVELKAATVSPLTGSGTLRGLTVGNPAGWSAGDAFTLGHVHVDVDPMSIFGDHIVINEITIDAPVFNYETKIVASNIKDLLKNIEAFTGSGGQEPATKDGKTIKFVVKKFRLTNAQATIGAAGAALPVPLPPISLDNLGVAEGGITADQMASALMKNVLGSIVAGTANALGQLGGTAGRPRSRRRRKPPSRWAKASRDFSRRTNNEVASSE</sequence>
<dbReference type="Proteomes" id="UP000095228">
    <property type="component" value="Chromosome"/>
</dbReference>
<evidence type="ECO:0000313" key="3">
    <source>
        <dbReference type="Proteomes" id="UP000095228"/>
    </source>
</evidence>
<gene>
    <name evidence="2" type="ORF">Verru16b_00292</name>
</gene>
<dbReference type="Pfam" id="PF05359">
    <property type="entry name" value="DUF748"/>
    <property type="match status" value="1"/>
</dbReference>
<feature type="region of interest" description="Disordered" evidence="1">
    <location>
        <begin position="218"/>
        <end position="256"/>
    </location>
</feature>
<name>A0A1I7PHZ8_9BACT</name>
<dbReference type="KEGG" id="obg:Verru16b_00292"/>